<dbReference type="InterPro" id="IPR044876">
    <property type="entry name" value="HRDC_dom_sf"/>
</dbReference>
<comment type="catalytic activity">
    <reaction evidence="10">
        <text>Couples ATP hydrolysis with the unwinding of duplex DNA by translocating in the 3'-5' direction.</text>
        <dbReference type="EC" id="5.6.2.4"/>
    </reaction>
</comment>
<dbReference type="GO" id="GO:0006310">
    <property type="term" value="P:DNA recombination"/>
    <property type="evidence" value="ECO:0007669"/>
    <property type="project" value="InterPro"/>
</dbReference>
<evidence type="ECO:0000256" key="9">
    <source>
        <dbReference type="ARBA" id="ARBA00023235"/>
    </source>
</evidence>
<evidence type="ECO:0000259" key="17">
    <source>
        <dbReference type="PROSITE" id="PS51194"/>
    </source>
</evidence>
<dbReference type="PANTHER" id="PTHR13710">
    <property type="entry name" value="DNA HELICASE RECQ FAMILY MEMBER"/>
    <property type="match status" value="1"/>
</dbReference>
<dbReference type="Gene3D" id="1.10.10.10">
    <property type="entry name" value="Winged helix-like DNA-binding domain superfamily/Winged helix DNA-binding domain"/>
    <property type="match status" value="1"/>
</dbReference>
<name>A0A1G7IYZ9_9BACT</name>
<dbReference type="InterPro" id="IPR027417">
    <property type="entry name" value="P-loop_NTPase"/>
</dbReference>
<protein>
    <recommendedName>
        <fullName evidence="12">ATP-dependent DNA helicase RecQ</fullName>
        <ecNumber evidence="11">5.6.2.4</ecNumber>
    </recommendedName>
    <alternativeName>
        <fullName evidence="13">DNA 3'-5' helicase RecQ</fullName>
    </alternativeName>
</protein>
<dbReference type="InterPro" id="IPR001650">
    <property type="entry name" value="Helicase_C-like"/>
</dbReference>
<reference evidence="18 19" key="1">
    <citation type="submission" date="2016-10" db="EMBL/GenBank/DDBJ databases">
        <authorList>
            <person name="de Groot N.N."/>
        </authorList>
    </citation>
    <scope>NUCLEOTIDE SEQUENCE [LARGE SCALE GENOMIC DNA]</scope>
    <source>
        <strain evidence="18 19">GAS232</strain>
    </source>
</reference>
<dbReference type="Gene3D" id="3.40.50.300">
    <property type="entry name" value="P-loop containing nucleotide triphosphate hydrolases"/>
    <property type="match status" value="2"/>
</dbReference>
<dbReference type="Proteomes" id="UP000182427">
    <property type="component" value="Chromosome I"/>
</dbReference>
<sequence length="738" mass="81260">MQSPTPSPDLESLLHSVFGFREFRASQRAVCEAATKGRDVLLVMPTGAGKSLCYQLPAIARGGTALVISPLIALMDDQAHKLTSLGLNVGRIHSGLDREASRQVCRDYLDGKLQFLFIAPERFRVPGFGPMLAKRKPSLIAIDEAHCISQWGHDFRPDYRNLAAHLDALRPAPIIALTATATPQVQKDIVAELALNNAAEFIQGFRRTNLAVEVVEVSKPRRTEMARKLLSESTSRPAIIYAPSRKDAETLATELNSAFPTATYHAGLEPATRDKVQRGFLDGQLEVVVATIAFGMGIDKANVRTVLHMAMPSTVESFYQEIGRAGRDGKPARSVLMYSFADRRMHDFFLERDYPPTDTLSRIATALQAEPIHADDLRIKLRLDLDVFGPALDKLLAQGAAQIDMGGNVSRADNPSPAWMARYNTQVSFRRGQIDAMMRFASAAECRMSALIRHFGDMSDNRACGLCDFCSPERASSQTFRDPSSSELREIHRILRELADAPHGKSTGKLHTELYSRNELDRKELDVLLDAMGRAGYITLESASFVSPEGKEITYRRALITHEGREANDGEPIIGIQMRDITETAALPSKRSRSQSKNGSSGSRAKSQKSDQENTPLTADQKIADAALRTWRTEEAKKMKKPPFVIFGDRTLRQIVLDNPRSVEDLEDVSGIGAAKAARWGDAIIAVLHGELPLHETAAAPVPTPAKEAKPTPQKDSSATRNFTPTPMRPSTLSYLRD</sequence>
<dbReference type="Pfam" id="PF00270">
    <property type="entry name" value="DEAD"/>
    <property type="match status" value="1"/>
</dbReference>
<comment type="similarity">
    <text evidence="2">Belongs to the helicase family. RecQ subfamily.</text>
</comment>
<dbReference type="InterPro" id="IPR010997">
    <property type="entry name" value="HRDC-like_sf"/>
</dbReference>
<evidence type="ECO:0000313" key="18">
    <source>
        <dbReference type="EMBL" id="SDF17853.1"/>
    </source>
</evidence>
<dbReference type="RefSeq" id="WP_083344685.1">
    <property type="nucleotide sequence ID" value="NZ_LT629690.1"/>
</dbReference>
<dbReference type="SMART" id="SM00487">
    <property type="entry name" value="DEXDc"/>
    <property type="match status" value="1"/>
</dbReference>
<evidence type="ECO:0000256" key="4">
    <source>
        <dbReference type="ARBA" id="ARBA00022741"/>
    </source>
</evidence>
<dbReference type="SMART" id="SM00341">
    <property type="entry name" value="HRDC"/>
    <property type="match status" value="1"/>
</dbReference>
<proteinExistence type="inferred from homology"/>
<gene>
    <name evidence="18" type="ORF">SAMN05444167_1627</name>
</gene>
<evidence type="ECO:0000259" key="15">
    <source>
        <dbReference type="PROSITE" id="PS50967"/>
    </source>
</evidence>
<dbReference type="InterPro" id="IPR011545">
    <property type="entry name" value="DEAD/DEAH_box_helicase_dom"/>
</dbReference>
<evidence type="ECO:0000256" key="3">
    <source>
        <dbReference type="ARBA" id="ARBA00022723"/>
    </source>
</evidence>
<feature type="region of interest" description="Disordered" evidence="14">
    <location>
        <begin position="585"/>
        <end position="622"/>
    </location>
</feature>
<dbReference type="PROSITE" id="PS50967">
    <property type="entry name" value="HRDC"/>
    <property type="match status" value="1"/>
</dbReference>
<feature type="region of interest" description="Disordered" evidence="14">
    <location>
        <begin position="698"/>
        <end position="738"/>
    </location>
</feature>
<dbReference type="GO" id="GO:0043590">
    <property type="term" value="C:bacterial nucleoid"/>
    <property type="evidence" value="ECO:0007669"/>
    <property type="project" value="TreeGrafter"/>
</dbReference>
<feature type="compositionally biased region" description="Low complexity" evidence="14">
    <location>
        <begin position="595"/>
        <end position="604"/>
    </location>
</feature>
<evidence type="ECO:0000256" key="6">
    <source>
        <dbReference type="ARBA" id="ARBA00022806"/>
    </source>
</evidence>
<dbReference type="InterPro" id="IPR032284">
    <property type="entry name" value="RecQ_Zn-bd"/>
</dbReference>
<dbReference type="Pfam" id="PF00271">
    <property type="entry name" value="Helicase_C"/>
    <property type="match status" value="1"/>
</dbReference>
<dbReference type="GO" id="GO:0009378">
    <property type="term" value="F:four-way junction helicase activity"/>
    <property type="evidence" value="ECO:0007669"/>
    <property type="project" value="TreeGrafter"/>
</dbReference>
<dbReference type="AlphaFoldDB" id="A0A1G7IYZ9"/>
<keyword evidence="4" id="KW-0547">Nucleotide-binding</keyword>
<evidence type="ECO:0000256" key="7">
    <source>
        <dbReference type="ARBA" id="ARBA00022840"/>
    </source>
</evidence>
<dbReference type="PROSITE" id="PS51192">
    <property type="entry name" value="HELICASE_ATP_BIND_1"/>
    <property type="match status" value="1"/>
</dbReference>
<dbReference type="GO" id="GO:0030894">
    <property type="term" value="C:replisome"/>
    <property type="evidence" value="ECO:0007669"/>
    <property type="project" value="TreeGrafter"/>
</dbReference>
<dbReference type="InterPro" id="IPR004589">
    <property type="entry name" value="DNA_helicase_ATP-dep_RecQ"/>
</dbReference>
<comment type="cofactor">
    <cofactor evidence="1">
        <name>Mg(2+)</name>
        <dbReference type="ChEBI" id="CHEBI:18420"/>
    </cofactor>
</comment>
<evidence type="ECO:0000259" key="16">
    <source>
        <dbReference type="PROSITE" id="PS51192"/>
    </source>
</evidence>
<dbReference type="EC" id="5.6.2.4" evidence="11"/>
<evidence type="ECO:0000256" key="11">
    <source>
        <dbReference type="ARBA" id="ARBA00034808"/>
    </source>
</evidence>
<dbReference type="InterPro" id="IPR036388">
    <property type="entry name" value="WH-like_DNA-bd_sf"/>
</dbReference>
<dbReference type="EMBL" id="LT629690">
    <property type="protein sequence ID" value="SDF17853.1"/>
    <property type="molecule type" value="Genomic_DNA"/>
</dbReference>
<evidence type="ECO:0000313" key="19">
    <source>
        <dbReference type="Proteomes" id="UP000182427"/>
    </source>
</evidence>
<feature type="domain" description="Helicase ATP-binding" evidence="16">
    <location>
        <begin position="31"/>
        <end position="199"/>
    </location>
</feature>
<evidence type="ECO:0000256" key="14">
    <source>
        <dbReference type="SAM" id="MobiDB-lite"/>
    </source>
</evidence>
<dbReference type="SUPFAM" id="SSF52540">
    <property type="entry name" value="P-loop containing nucleoside triphosphate hydrolases"/>
    <property type="match status" value="1"/>
</dbReference>
<feature type="compositionally biased region" description="Polar residues" evidence="14">
    <location>
        <begin position="714"/>
        <end position="738"/>
    </location>
</feature>
<dbReference type="GO" id="GO:0003677">
    <property type="term" value="F:DNA binding"/>
    <property type="evidence" value="ECO:0007669"/>
    <property type="project" value="UniProtKB-KW"/>
</dbReference>
<keyword evidence="7" id="KW-0067">ATP-binding</keyword>
<keyword evidence="5" id="KW-0378">Hydrolase</keyword>
<accession>A0A1G7IYZ9</accession>
<dbReference type="NCBIfam" id="TIGR00614">
    <property type="entry name" value="recQ_fam"/>
    <property type="match status" value="1"/>
</dbReference>
<organism evidence="18 19">
    <name type="scientific">Terriglobus roseus</name>
    <dbReference type="NCBI Taxonomy" id="392734"/>
    <lineage>
        <taxon>Bacteria</taxon>
        <taxon>Pseudomonadati</taxon>
        <taxon>Acidobacteriota</taxon>
        <taxon>Terriglobia</taxon>
        <taxon>Terriglobales</taxon>
        <taxon>Acidobacteriaceae</taxon>
        <taxon>Terriglobus</taxon>
    </lineage>
</organism>
<dbReference type="CDD" id="cd17920">
    <property type="entry name" value="DEXHc_RecQ"/>
    <property type="match status" value="1"/>
</dbReference>
<dbReference type="OrthoDB" id="9763310at2"/>
<dbReference type="FunFam" id="3.40.50.300:FF:001389">
    <property type="entry name" value="ATP-dependent DNA helicase RecQ"/>
    <property type="match status" value="1"/>
</dbReference>
<feature type="domain" description="HRDC" evidence="15">
    <location>
        <begin position="618"/>
        <end position="698"/>
    </location>
</feature>
<dbReference type="SUPFAM" id="SSF47819">
    <property type="entry name" value="HRDC-like"/>
    <property type="match status" value="1"/>
</dbReference>
<dbReference type="PANTHER" id="PTHR13710:SF105">
    <property type="entry name" value="ATP-DEPENDENT DNA HELICASE Q1"/>
    <property type="match status" value="1"/>
</dbReference>
<dbReference type="GO" id="GO:0005524">
    <property type="term" value="F:ATP binding"/>
    <property type="evidence" value="ECO:0007669"/>
    <property type="project" value="UniProtKB-KW"/>
</dbReference>
<evidence type="ECO:0000256" key="12">
    <source>
        <dbReference type="ARBA" id="ARBA00044535"/>
    </source>
</evidence>
<keyword evidence="8" id="KW-0238">DNA-binding</keyword>
<keyword evidence="6 18" id="KW-0347">Helicase</keyword>
<evidence type="ECO:0000256" key="1">
    <source>
        <dbReference type="ARBA" id="ARBA00001946"/>
    </source>
</evidence>
<dbReference type="Pfam" id="PF16124">
    <property type="entry name" value="RecQ_Zn_bind"/>
    <property type="match status" value="1"/>
</dbReference>
<dbReference type="InterPro" id="IPR002121">
    <property type="entry name" value="HRDC_dom"/>
</dbReference>
<dbReference type="SMART" id="SM00490">
    <property type="entry name" value="HELICc"/>
    <property type="match status" value="1"/>
</dbReference>
<evidence type="ECO:0000256" key="10">
    <source>
        <dbReference type="ARBA" id="ARBA00034617"/>
    </source>
</evidence>
<dbReference type="GO" id="GO:0006281">
    <property type="term" value="P:DNA repair"/>
    <property type="evidence" value="ECO:0007669"/>
    <property type="project" value="TreeGrafter"/>
</dbReference>
<keyword evidence="9" id="KW-0413">Isomerase</keyword>
<dbReference type="GO" id="GO:0046872">
    <property type="term" value="F:metal ion binding"/>
    <property type="evidence" value="ECO:0007669"/>
    <property type="project" value="UniProtKB-KW"/>
</dbReference>
<evidence type="ECO:0000256" key="2">
    <source>
        <dbReference type="ARBA" id="ARBA00005446"/>
    </source>
</evidence>
<dbReference type="InterPro" id="IPR014001">
    <property type="entry name" value="Helicase_ATP-bd"/>
</dbReference>
<keyword evidence="19" id="KW-1185">Reference proteome</keyword>
<dbReference type="Pfam" id="PF00570">
    <property type="entry name" value="HRDC"/>
    <property type="match status" value="1"/>
</dbReference>
<dbReference type="PROSITE" id="PS51194">
    <property type="entry name" value="HELICASE_CTER"/>
    <property type="match status" value="1"/>
</dbReference>
<dbReference type="GO" id="GO:0043138">
    <property type="term" value="F:3'-5' DNA helicase activity"/>
    <property type="evidence" value="ECO:0007669"/>
    <property type="project" value="UniProtKB-EC"/>
</dbReference>
<evidence type="ECO:0000256" key="8">
    <source>
        <dbReference type="ARBA" id="ARBA00023125"/>
    </source>
</evidence>
<dbReference type="GO" id="GO:0016787">
    <property type="term" value="F:hydrolase activity"/>
    <property type="evidence" value="ECO:0007669"/>
    <property type="project" value="UniProtKB-KW"/>
</dbReference>
<dbReference type="GO" id="GO:0005737">
    <property type="term" value="C:cytoplasm"/>
    <property type="evidence" value="ECO:0007669"/>
    <property type="project" value="TreeGrafter"/>
</dbReference>
<feature type="domain" description="Helicase C-terminal" evidence="17">
    <location>
        <begin position="225"/>
        <end position="378"/>
    </location>
</feature>
<keyword evidence="3" id="KW-0479">Metal-binding</keyword>
<evidence type="ECO:0000256" key="13">
    <source>
        <dbReference type="ARBA" id="ARBA00044550"/>
    </source>
</evidence>
<dbReference type="Gene3D" id="1.10.150.80">
    <property type="entry name" value="HRDC domain"/>
    <property type="match status" value="1"/>
</dbReference>
<evidence type="ECO:0000256" key="5">
    <source>
        <dbReference type="ARBA" id="ARBA00022801"/>
    </source>
</evidence>